<feature type="non-terminal residue" evidence="1">
    <location>
        <position position="151"/>
    </location>
</feature>
<accession>A0A8T8HX44</accession>
<evidence type="ECO:0000313" key="2">
    <source>
        <dbReference type="Proteomes" id="UP000671828"/>
    </source>
</evidence>
<dbReference type="AlphaFoldDB" id="A0A8T8HX44"/>
<protein>
    <submittedName>
        <fullName evidence="1">Uncharacterized protein</fullName>
    </submittedName>
</protein>
<feature type="non-terminal residue" evidence="1">
    <location>
        <position position="1"/>
    </location>
</feature>
<evidence type="ECO:0000313" key="1">
    <source>
        <dbReference type="EMBL" id="QTR03078.1"/>
    </source>
</evidence>
<dbReference type="EMBL" id="CP072788">
    <property type="protein sequence ID" value="QTR03078.1"/>
    <property type="molecule type" value="Genomic_DNA"/>
</dbReference>
<gene>
    <name evidence="1" type="ORF">J7S33_29595</name>
</gene>
<organism evidence="1 2">
    <name type="scientific">Saccharothrix algeriensis</name>
    <dbReference type="NCBI Taxonomy" id="173560"/>
    <lineage>
        <taxon>Bacteria</taxon>
        <taxon>Bacillati</taxon>
        <taxon>Actinomycetota</taxon>
        <taxon>Actinomycetes</taxon>
        <taxon>Pseudonocardiales</taxon>
        <taxon>Pseudonocardiaceae</taxon>
        <taxon>Saccharothrix</taxon>
    </lineage>
</organism>
<proteinExistence type="predicted"/>
<name>A0A8T8HX44_9PSEU</name>
<sequence length="151" mass="14950">GRQRCGAEVLPAGPDAPGTAVVVVLKRPADARRDGDVVAALLGGVDGPVDLVVGAGGGRDPHRFDPAACAGVVAADLFAVACAVRAGRHRAGPRPDAPARAWPGDWTAEVATAAGPGRRRTADAVPWVAGAPVALRVYSGADRAGVAAALA</sequence>
<dbReference type="Proteomes" id="UP000671828">
    <property type="component" value="Chromosome"/>
</dbReference>
<reference evidence="1" key="1">
    <citation type="submission" date="2021-04" db="EMBL/GenBank/DDBJ databases">
        <title>Saccharothrix algeriensis WGS.</title>
        <authorList>
            <person name="Stuskova K."/>
            <person name="Hakalova E."/>
            <person name="Tebbal A.B."/>
            <person name="Eichmeier A."/>
        </authorList>
    </citation>
    <scope>NUCLEOTIDE SEQUENCE</scope>
    <source>
        <strain evidence="1">NRRL B-24137</strain>
    </source>
</reference>